<dbReference type="RefSeq" id="WP_317488854.1">
    <property type="nucleotide sequence ID" value="NZ_CP136051.1"/>
</dbReference>
<keyword evidence="1" id="KW-0732">Signal</keyword>
<dbReference type="InterPro" id="IPR050278">
    <property type="entry name" value="Serine_Prot_S9B/DPPIV"/>
</dbReference>
<dbReference type="PANTHER" id="PTHR11731">
    <property type="entry name" value="PROTEASE FAMILY S9B,C DIPEPTIDYL-PEPTIDASE IV-RELATED"/>
    <property type="match status" value="1"/>
</dbReference>
<feature type="signal peptide" evidence="1">
    <location>
        <begin position="1"/>
        <end position="20"/>
    </location>
</feature>
<dbReference type="Gene3D" id="3.40.50.1820">
    <property type="entry name" value="alpha/beta hydrolase"/>
    <property type="match status" value="1"/>
</dbReference>
<feature type="chain" id="PRO_5045545074" evidence="1">
    <location>
        <begin position="21"/>
        <end position="786"/>
    </location>
</feature>
<evidence type="ECO:0000313" key="4">
    <source>
        <dbReference type="EMBL" id="WOK06117.1"/>
    </source>
</evidence>
<organism evidence="4 5">
    <name type="scientific">Imperialibacter roseus</name>
    <dbReference type="NCBI Taxonomy" id="1324217"/>
    <lineage>
        <taxon>Bacteria</taxon>
        <taxon>Pseudomonadati</taxon>
        <taxon>Bacteroidota</taxon>
        <taxon>Cytophagia</taxon>
        <taxon>Cytophagales</taxon>
        <taxon>Flammeovirgaceae</taxon>
        <taxon>Imperialibacter</taxon>
    </lineage>
</organism>
<feature type="domain" description="Peptidase S9 prolyl oligopeptidase catalytic" evidence="2">
    <location>
        <begin position="590"/>
        <end position="785"/>
    </location>
</feature>
<dbReference type="Proteomes" id="UP001302349">
    <property type="component" value="Chromosome"/>
</dbReference>
<dbReference type="SUPFAM" id="SSF82171">
    <property type="entry name" value="DPP6 N-terminal domain-like"/>
    <property type="match status" value="1"/>
</dbReference>
<evidence type="ECO:0000259" key="3">
    <source>
        <dbReference type="Pfam" id="PF00930"/>
    </source>
</evidence>
<keyword evidence="5" id="KW-1185">Reference proteome</keyword>
<gene>
    <name evidence="4" type="ORF">RT717_23865</name>
</gene>
<accession>A0ABZ0INL9</accession>
<protein>
    <submittedName>
        <fullName evidence="4">Prolyl oligopeptidase family serine peptidase</fullName>
    </submittedName>
</protein>
<dbReference type="Gene3D" id="2.140.10.30">
    <property type="entry name" value="Dipeptidylpeptidase IV, N-terminal domain"/>
    <property type="match status" value="2"/>
</dbReference>
<dbReference type="SUPFAM" id="SSF53474">
    <property type="entry name" value="alpha/beta-Hydrolases"/>
    <property type="match status" value="1"/>
</dbReference>
<evidence type="ECO:0000313" key="5">
    <source>
        <dbReference type="Proteomes" id="UP001302349"/>
    </source>
</evidence>
<dbReference type="PANTHER" id="PTHR11731:SF193">
    <property type="entry name" value="DIPEPTIDYL PEPTIDASE 9"/>
    <property type="match status" value="1"/>
</dbReference>
<reference evidence="4 5" key="1">
    <citation type="journal article" date="2023" name="Microbiol. Resour. Announc.">
        <title>Complete Genome Sequence of Imperialibacter roseus strain P4T.</title>
        <authorList>
            <person name="Tizabi D.R."/>
            <person name="Bachvaroff T."/>
            <person name="Hill R.T."/>
        </authorList>
    </citation>
    <scope>NUCLEOTIDE SEQUENCE [LARGE SCALE GENOMIC DNA]</scope>
    <source>
        <strain evidence="4 5">P4T</strain>
    </source>
</reference>
<dbReference type="Pfam" id="PF00326">
    <property type="entry name" value="Peptidase_S9"/>
    <property type="match status" value="1"/>
</dbReference>
<dbReference type="Pfam" id="PF00930">
    <property type="entry name" value="DPPIV_N"/>
    <property type="match status" value="1"/>
</dbReference>
<dbReference type="InterPro" id="IPR001375">
    <property type="entry name" value="Peptidase_S9_cat"/>
</dbReference>
<evidence type="ECO:0000259" key="2">
    <source>
        <dbReference type="Pfam" id="PF00326"/>
    </source>
</evidence>
<dbReference type="InterPro" id="IPR002469">
    <property type="entry name" value="Peptidase_S9B_N"/>
</dbReference>
<dbReference type="EMBL" id="CP136051">
    <property type="protein sequence ID" value="WOK06117.1"/>
    <property type="molecule type" value="Genomic_DNA"/>
</dbReference>
<feature type="domain" description="Dipeptidylpeptidase IV N-terminal" evidence="3">
    <location>
        <begin position="226"/>
        <end position="500"/>
    </location>
</feature>
<sequence length="786" mass="89082">MRPIYIVVLLLALSFSAATAQSSLSIPQIMQGQDFTGYWPSSPWWSEDGKTIYFDWNPDKNPSDSLYKYVVGSNGPVKVTPKERRALPPRRGTYNEAMTKKLYEKGGDVFVLDLKSGAATQITNTIERESDAYFGPDEKTIQFTSDNNLLSWDISSGVITQLTNFKEGSAKKPKKLSEQDEWLKNDQLGLSKIVKQRHEEDELEKEIRKADQPGRPMEIYLEGKSVSGIQMSPDGKIISYVLFKSADNTHNTMVPEFVAESGYTEAINTRTKVGSDLSKREVWMFTPATGKVMQVKTNDLPGIKDKPDFYADYPKLDTMKAFEREVFSFGPFWSDDGSKAIMVYRSVDNKDRWITLLNPEDGSNTLLDRQRDEAWVGGPGVGWSMYSPGDIGWLPDNKRIWFQSEETGFSHLYLLDVESKSKKALTAGKHEVYDVSLSKDKKSWYFSSNEGDFGQRHFYKLPLEGGKALKITSQVGSNDVTLSPDEKNLAMLYSTANKPWELFLMPNKPGATMKKITSSTTPEFEAYNWRTPEFTTFTARDGTEVPARLYKPANPTPNGAAVVFVHGAGYLQNAHKWWSSYYREYMFHNFLVDNGYTVLDIDYRASAGYGRDWRTAIYRFMGGWDLSDNVDGAKFLVEKHSVGKDKIGVYGGSYGGFITLMALFTEPDVFAAGAGLRSVTDWAHYNHGYTSNILNTPVLDSIAYRKSSPIYYAENLKKPLLIAHGMVDTNVHFQDVVRLSQRLIELGKKDWEMALYPVENHGFVEASSWADEYRRIFELFEKNLKK</sequence>
<evidence type="ECO:0000256" key="1">
    <source>
        <dbReference type="SAM" id="SignalP"/>
    </source>
</evidence>
<dbReference type="InterPro" id="IPR029058">
    <property type="entry name" value="AB_hydrolase_fold"/>
</dbReference>
<proteinExistence type="predicted"/>
<name>A0ABZ0INL9_9BACT</name>